<sequence>MTLAILIAFITTIKKYKEVKPVESEKKIRVKIENEIPHTSSNHENKGSRHIGEKDEQFRQALSHLAQGNQKEKQEMNDDEFRNALKSLHKKK</sequence>
<dbReference type="EMBL" id="LQYN01000054">
    <property type="protein sequence ID" value="KYD05816.1"/>
    <property type="molecule type" value="Genomic_DNA"/>
</dbReference>
<evidence type="ECO:0000313" key="2">
    <source>
        <dbReference type="EMBL" id="KYD05816.1"/>
    </source>
</evidence>
<reference evidence="2 3" key="1">
    <citation type="submission" date="2016-01" db="EMBL/GenBank/DDBJ databases">
        <title>Genome Sequences of Twelve Sporeforming Bacillus Species Isolated from Foods.</title>
        <authorList>
            <person name="Berendsen E.M."/>
            <person name="Wells-Bennik M.H."/>
            <person name="Krawcyk A.O."/>
            <person name="De Jong A."/>
            <person name="Holsappel S."/>
            <person name="Eijlander R.T."/>
            <person name="Kuipers O.P."/>
        </authorList>
    </citation>
    <scope>NUCLEOTIDE SEQUENCE [LARGE SCALE GENOMIC DNA]</scope>
    <source>
        <strain evidence="2 3">B4102</strain>
    </source>
</reference>
<keyword evidence="3" id="KW-1185">Reference proteome</keyword>
<comment type="caution">
    <text evidence="2">The sequence shown here is derived from an EMBL/GenBank/DDBJ whole genome shotgun (WGS) entry which is preliminary data.</text>
</comment>
<organism evidence="2 3">
    <name type="scientific">Heyndrickxia sporothermodurans</name>
    <dbReference type="NCBI Taxonomy" id="46224"/>
    <lineage>
        <taxon>Bacteria</taxon>
        <taxon>Bacillati</taxon>
        <taxon>Bacillota</taxon>
        <taxon>Bacilli</taxon>
        <taxon>Bacillales</taxon>
        <taxon>Bacillaceae</taxon>
        <taxon>Heyndrickxia</taxon>
    </lineage>
</organism>
<accession>A0A150L1H8</accession>
<feature type="compositionally biased region" description="Basic and acidic residues" evidence="1">
    <location>
        <begin position="34"/>
        <end position="58"/>
    </location>
</feature>
<proteinExistence type="predicted"/>
<dbReference type="OrthoDB" id="2406134at2"/>
<dbReference type="STRING" id="46224.B4102_3138"/>
<dbReference type="Proteomes" id="UP000075666">
    <property type="component" value="Unassembled WGS sequence"/>
</dbReference>
<evidence type="ECO:0000313" key="3">
    <source>
        <dbReference type="Proteomes" id="UP000075666"/>
    </source>
</evidence>
<dbReference type="RefSeq" id="WP_066231666.1">
    <property type="nucleotide sequence ID" value="NZ_JARMRX010000076.1"/>
</dbReference>
<dbReference type="AlphaFoldDB" id="A0A150L1H8"/>
<name>A0A150L1H8_9BACI</name>
<evidence type="ECO:0000256" key="1">
    <source>
        <dbReference type="SAM" id="MobiDB-lite"/>
    </source>
</evidence>
<feature type="compositionally biased region" description="Basic and acidic residues" evidence="1">
    <location>
        <begin position="70"/>
        <end position="83"/>
    </location>
</feature>
<gene>
    <name evidence="2" type="ORF">B4102_3138</name>
</gene>
<feature type="region of interest" description="Disordered" evidence="1">
    <location>
        <begin position="34"/>
        <end position="92"/>
    </location>
</feature>
<protein>
    <submittedName>
        <fullName evidence="2">Uncharacterized protein</fullName>
    </submittedName>
</protein>
<dbReference type="PATRIC" id="fig|46224.3.peg.3108"/>